<protein>
    <recommendedName>
        <fullName evidence="3">Glycosyl transferase family 2</fullName>
    </recommendedName>
</protein>
<proteinExistence type="predicted"/>
<organism evidence="1 2">
    <name type="scientific">Roseicyclus marinus</name>
    <dbReference type="NCBI Taxonomy" id="2161673"/>
    <lineage>
        <taxon>Bacteria</taxon>
        <taxon>Pseudomonadati</taxon>
        <taxon>Pseudomonadota</taxon>
        <taxon>Alphaproteobacteria</taxon>
        <taxon>Rhodobacterales</taxon>
        <taxon>Roseobacteraceae</taxon>
        <taxon>Roseicyclus</taxon>
    </lineage>
</organism>
<sequence length="319" mass="35226">MLTFAKNLARRLRPSRPDFAPLANGKTFNAANKSVGLLTMVKDEDCFLIHWLTHYARHLDDPRFYIIDDASQAVDTAAILRQTGLDPLCSLLRLPAGPFSDRYKASLLSSIAAGLLERHATVIASDVDEIVTPIGEARSVPLDDLLAAAPSPFVSPIGVLPVHEWSTEKPFDPTEPLAGQRSWGFLHGGSTKPIIWKGMAGEFTPGLHTLKGRDVPVVPHLATMHLRFVDRDTALLRQERRNHVVYASTQTPEQGAHWRTSPDKFALNSLLNPKGRVEGAPDITAEAPRFMQDHMKKVGDHFILKERKFSRAVTLAGSI</sequence>
<evidence type="ECO:0000313" key="2">
    <source>
        <dbReference type="Proteomes" id="UP001337723"/>
    </source>
</evidence>
<evidence type="ECO:0000313" key="1">
    <source>
        <dbReference type="EMBL" id="BDW84347.1"/>
    </source>
</evidence>
<evidence type="ECO:0008006" key="3">
    <source>
        <dbReference type="Google" id="ProtNLM"/>
    </source>
</evidence>
<dbReference type="Proteomes" id="UP001337723">
    <property type="component" value="Chromosome"/>
</dbReference>
<dbReference type="AlphaFoldDB" id="A0AA48H2Z8"/>
<gene>
    <name evidence="1" type="ORF">MACH21_05240</name>
</gene>
<reference evidence="1 2" key="1">
    <citation type="submission" date="2023-01" db="EMBL/GenBank/DDBJ databases">
        <title>Complete genome sequence of Roseicyclus marinus strain Dej080120_10.</title>
        <authorList>
            <person name="Ueki S."/>
            <person name="Maruyama F."/>
        </authorList>
    </citation>
    <scope>NUCLEOTIDE SEQUENCE [LARGE SCALE GENOMIC DNA]</scope>
    <source>
        <strain evidence="1 2">Dej080120_10</strain>
    </source>
</reference>
<keyword evidence="2" id="KW-1185">Reference proteome</keyword>
<dbReference type="EMBL" id="AP027266">
    <property type="protein sequence ID" value="BDW84347.1"/>
    <property type="molecule type" value="Genomic_DNA"/>
</dbReference>
<accession>A0AA48H2Z8</accession>
<name>A0AA48H2Z8_9RHOB</name>
<dbReference type="KEGG" id="rmai:MACH21_05240"/>